<name>A0A1V6SHU9_9EURO</name>
<feature type="compositionally biased region" description="Polar residues" evidence="1">
    <location>
        <begin position="138"/>
        <end position="147"/>
    </location>
</feature>
<keyword evidence="3" id="KW-1185">Reference proteome</keyword>
<dbReference type="OrthoDB" id="4716584at2759"/>
<accession>A0A1V6SHU9</accession>
<comment type="caution">
    <text evidence="2">The sequence shown here is derived from an EMBL/GenBank/DDBJ whole genome shotgun (WGS) entry which is preliminary data.</text>
</comment>
<dbReference type="Proteomes" id="UP000191342">
    <property type="component" value="Unassembled WGS sequence"/>
</dbReference>
<organism evidence="2 3">
    <name type="scientific">Penicillium flavigenum</name>
    <dbReference type="NCBI Taxonomy" id="254877"/>
    <lineage>
        <taxon>Eukaryota</taxon>
        <taxon>Fungi</taxon>
        <taxon>Dikarya</taxon>
        <taxon>Ascomycota</taxon>
        <taxon>Pezizomycotina</taxon>
        <taxon>Eurotiomycetes</taxon>
        <taxon>Eurotiomycetidae</taxon>
        <taxon>Eurotiales</taxon>
        <taxon>Aspergillaceae</taxon>
        <taxon>Penicillium</taxon>
    </lineage>
</organism>
<feature type="region of interest" description="Disordered" evidence="1">
    <location>
        <begin position="489"/>
        <end position="509"/>
    </location>
</feature>
<feature type="compositionally biased region" description="Basic and acidic residues" evidence="1">
    <location>
        <begin position="16"/>
        <end position="29"/>
    </location>
</feature>
<evidence type="ECO:0000313" key="2">
    <source>
        <dbReference type="EMBL" id="OQE13506.1"/>
    </source>
</evidence>
<evidence type="ECO:0000313" key="3">
    <source>
        <dbReference type="Proteomes" id="UP000191342"/>
    </source>
</evidence>
<feature type="region of interest" description="Disordered" evidence="1">
    <location>
        <begin position="1"/>
        <end position="168"/>
    </location>
</feature>
<feature type="compositionally biased region" description="Basic and acidic residues" evidence="1">
    <location>
        <begin position="151"/>
        <end position="168"/>
    </location>
</feature>
<gene>
    <name evidence="2" type="ORF">PENFLA_c047G09074</name>
</gene>
<feature type="compositionally biased region" description="Polar residues" evidence="1">
    <location>
        <begin position="72"/>
        <end position="93"/>
    </location>
</feature>
<feature type="region of interest" description="Disordered" evidence="1">
    <location>
        <begin position="368"/>
        <end position="415"/>
    </location>
</feature>
<proteinExistence type="predicted"/>
<sequence>MGHPPEAHGKPNMPTEDGREVCRSTDKLQDLTTPYECQPISSDNRHRALGSALSQSQVSPRAPRRFLAQPIETVSRSSNVQQSTLSGANQSALSKPEIHSREPSEQRSTRRFLPEPIETSKTSNRRSHSTSEVHERNSASQSKTSTAPRRFKPDLIETDTRSVRKGEPVRFIQRHNAVGSSAPHTITCPDTTLWPETKPNAPTYLPSESQFSFASLLRRQQARRHSFRVPDLPSIPSNSSEESDNSRSHSACTSPPGPSNKASRDLCTSKLPREICDGEISEFLLSLAARSAQIQLKEQALAAFPNEQVYEPVDHFAIDEDDGDSDGYHVSMKYHHIKSRRQSSVDLSWELEYMRHHKEEAEMRIRAMGASGQPKSSSEHNKNGKNPPMLGSEIVLPRSDSPEGTICEHSSTDAASHGVNDLCTGCGDLWYAAPPRGGGKGAGLWMGTCCKDDGQEREVHGLLPGIVTPMPRVDEAGISMGLSPSPSYTNLDRLAASPGNHSSRKPASPNLQKAIESEFHDGFVTQIYNYLSLGYPCIARYYDYELSRISGISVEGLRRDDLQTDARGYLVASGKDDLADTCTRWKALRLYIQEWARQEPGMAEEDTNLDGWGLPERRGSWAI</sequence>
<evidence type="ECO:0000256" key="1">
    <source>
        <dbReference type="SAM" id="MobiDB-lite"/>
    </source>
</evidence>
<reference evidence="3" key="1">
    <citation type="journal article" date="2017" name="Nat. Microbiol.">
        <title>Global analysis of biosynthetic gene clusters reveals vast potential of secondary metabolite production in Penicillium species.</title>
        <authorList>
            <person name="Nielsen J.C."/>
            <person name="Grijseels S."/>
            <person name="Prigent S."/>
            <person name="Ji B."/>
            <person name="Dainat J."/>
            <person name="Nielsen K.F."/>
            <person name="Frisvad J.C."/>
            <person name="Workman M."/>
            <person name="Nielsen J."/>
        </authorList>
    </citation>
    <scope>NUCLEOTIDE SEQUENCE [LARGE SCALE GENOMIC DNA]</scope>
    <source>
        <strain evidence="3">IBT 14082</strain>
    </source>
</reference>
<protein>
    <submittedName>
        <fullName evidence="2">Uncharacterized protein</fullName>
    </submittedName>
</protein>
<dbReference type="EMBL" id="MLQL01000047">
    <property type="protein sequence ID" value="OQE13506.1"/>
    <property type="molecule type" value="Genomic_DNA"/>
</dbReference>
<dbReference type="AlphaFoldDB" id="A0A1V6SHU9"/>
<feature type="compositionally biased region" description="Basic and acidic residues" evidence="1">
    <location>
        <begin position="96"/>
        <end position="108"/>
    </location>
</feature>
<feature type="region of interest" description="Disordered" evidence="1">
    <location>
        <begin position="224"/>
        <end position="265"/>
    </location>
</feature>